<proteinExistence type="predicted"/>
<dbReference type="Proteomes" id="UP000829398">
    <property type="component" value="Chromosome 1"/>
</dbReference>
<keyword evidence="1" id="KW-0808">Transferase</keyword>
<organism evidence="1 2">
    <name type="scientific">Citrus sinensis</name>
    <name type="common">Sweet orange</name>
    <name type="synonym">Citrus aurantium var. sinensis</name>
    <dbReference type="NCBI Taxonomy" id="2711"/>
    <lineage>
        <taxon>Eukaryota</taxon>
        <taxon>Viridiplantae</taxon>
        <taxon>Streptophyta</taxon>
        <taxon>Embryophyta</taxon>
        <taxon>Tracheophyta</taxon>
        <taxon>Spermatophyta</taxon>
        <taxon>Magnoliopsida</taxon>
        <taxon>eudicotyledons</taxon>
        <taxon>Gunneridae</taxon>
        <taxon>Pentapetalae</taxon>
        <taxon>rosids</taxon>
        <taxon>malvids</taxon>
        <taxon>Sapindales</taxon>
        <taxon>Rutaceae</taxon>
        <taxon>Aurantioideae</taxon>
        <taxon>Citrus</taxon>
    </lineage>
</organism>
<reference evidence="2" key="1">
    <citation type="journal article" date="2023" name="Hortic. Res.">
        <title>A chromosome-level phased genome enabling allele-level studies in sweet orange: a case study on citrus Huanglongbing tolerance.</title>
        <authorList>
            <person name="Wu B."/>
            <person name="Yu Q."/>
            <person name="Deng Z."/>
            <person name="Duan Y."/>
            <person name="Luo F."/>
            <person name="Gmitter F. Jr."/>
        </authorList>
    </citation>
    <scope>NUCLEOTIDE SEQUENCE [LARGE SCALE GENOMIC DNA]</scope>
    <source>
        <strain evidence="2">cv. Valencia</strain>
    </source>
</reference>
<keyword evidence="2" id="KW-1185">Reference proteome</keyword>
<sequence length="332" mass="38616">MEGIMHAAYDATVRLMLSSLERNLLPDAVIRRLSRLLLGGRLRSGYKPSAELQLSDLLQFAHCTQLSSPATHIACCYFSDASKTLEDAEKAMLELYCERSRLEDGHTVLDVGCGWGSLSLYIAQTYSNCKITGICNSKTQKEFIEEQCRVLELQNVEIIVADISTFEMEASYDRIYSIEMFEHMKNYQNLLKKISKWMKEDTLLFVHHFCHKTFAYHFEDTNDDDWITKYFFTGGTMPSANLLLYFQDDVSVVDHWLVNGKHYAQTSEEWLKRMDNNLASIKPIMESTYGKDQAVKWTVYWRTFFIAVAELFGYNNGEEWMVTHFLFRKKME</sequence>
<name>A0ACB8P3Y3_CITSI</name>
<evidence type="ECO:0000313" key="2">
    <source>
        <dbReference type="Proteomes" id="UP000829398"/>
    </source>
</evidence>
<gene>
    <name evidence="1" type="ORF">KPL71_002355</name>
</gene>
<accession>A0ACB8P3Y3</accession>
<dbReference type="EMBL" id="CM039170">
    <property type="protein sequence ID" value="KAH9805173.1"/>
    <property type="molecule type" value="Genomic_DNA"/>
</dbReference>
<evidence type="ECO:0000313" key="1">
    <source>
        <dbReference type="EMBL" id="KAH9805173.1"/>
    </source>
</evidence>
<comment type="caution">
    <text evidence="1">The sequence shown here is derived from an EMBL/GenBank/DDBJ whole genome shotgun (WGS) entry which is preliminary data.</text>
</comment>
<protein>
    <submittedName>
        <fullName evidence="1">S-adenosyl-L-methionine-dependent methyltransferases superfamily protein</fullName>
    </submittedName>
</protein>
<keyword evidence="1" id="KW-0489">Methyltransferase</keyword>